<dbReference type="Gene3D" id="3.40.50.10910">
    <property type="entry name" value="Amidohydrolase"/>
    <property type="match status" value="1"/>
</dbReference>
<gene>
    <name evidence="1" type="ORF">JO379_000088</name>
</gene>
<evidence type="ECO:0000313" key="1">
    <source>
        <dbReference type="EMBL" id="MBP2400619.1"/>
    </source>
</evidence>
<name>A0ABS4XVT0_9ACTN</name>
<sequence length="475" mass="51357">MTGPEDAMWRHRRGLLPDGDRLVTALQELADRSRTHVFRAVAWIDAVTGEAAAPRDLEVVDGRIVGWGPTPPVGGRDAPCDWYVVPGFVDAHAHVSSVSDLVGLLVHGVTAYRQMWGEPAHLYSAGVHRARHAVLPRPWVTAGVVDGPASRIPHAATVVDGERAVRQVVEDVLAFGFDGIKVYDDLERPVFDFLAREAERAGIPVVGHVPESVPIDVAYRTMRSIEHLYGIVPNVFRLPPSHRWDALADALGRGRQGRRGVGAGAAGCFVCPTLVAWRARSGERRFTRPSRTALQAATPSRRRSWQATARDALRLDPAEAQRRSGLIDRLGGITRELADEGARLLVGTDCGNPFVLAGPSYHKEVAELSRSGLDFATLLGAMTTNAYEVMGWRGEPGARGANLVFYRQPPDGKAAALARPDALLVDGVFLDGDDLDRLWSLRLAVAGLDASAWARGDLDPPVAGDRLTKETARAG</sequence>
<dbReference type="InterPro" id="IPR032466">
    <property type="entry name" value="Metal_Hydrolase"/>
</dbReference>
<organism evidence="1 2">
    <name type="scientific">Streptomyces syringium</name>
    <dbReference type="NCBI Taxonomy" id="76729"/>
    <lineage>
        <taxon>Bacteria</taxon>
        <taxon>Bacillati</taxon>
        <taxon>Actinomycetota</taxon>
        <taxon>Actinomycetes</taxon>
        <taxon>Kitasatosporales</taxon>
        <taxon>Streptomycetaceae</taxon>
        <taxon>Streptomyces</taxon>
    </lineage>
</organism>
<evidence type="ECO:0000313" key="2">
    <source>
        <dbReference type="Proteomes" id="UP001519291"/>
    </source>
</evidence>
<dbReference type="PANTHER" id="PTHR43135">
    <property type="entry name" value="ALPHA-D-RIBOSE 1-METHYLPHOSPHONATE 5-TRIPHOSPHATE DIPHOSPHATASE"/>
    <property type="match status" value="1"/>
</dbReference>
<proteinExistence type="predicted"/>
<keyword evidence="2" id="KW-1185">Reference proteome</keyword>
<dbReference type="InterPro" id="IPR051781">
    <property type="entry name" value="Metallo-dep_Hydrolase"/>
</dbReference>
<protein>
    <submittedName>
        <fullName evidence="1">Imidazolonepropionase-like amidohydrolase</fullName>
    </submittedName>
</protein>
<dbReference type="Proteomes" id="UP001519291">
    <property type="component" value="Unassembled WGS sequence"/>
</dbReference>
<dbReference type="Gene3D" id="2.30.40.10">
    <property type="entry name" value="Urease, subunit C, domain 1"/>
    <property type="match status" value="1"/>
</dbReference>
<accession>A0ABS4XVT0</accession>
<dbReference type="InterPro" id="IPR011059">
    <property type="entry name" value="Metal-dep_hydrolase_composite"/>
</dbReference>
<dbReference type="RefSeq" id="WP_209513229.1">
    <property type="nucleotide sequence ID" value="NZ_JAGIOH010000001.1"/>
</dbReference>
<reference evidence="1 2" key="1">
    <citation type="submission" date="2021-03" db="EMBL/GenBank/DDBJ databases">
        <title>Sequencing the genomes of 1000 actinobacteria strains.</title>
        <authorList>
            <person name="Klenk H.-P."/>
        </authorList>
    </citation>
    <scope>NUCLEOTIDE SEQUENCE [LARGE SCALE GENOMIC DNA]</scope>
    <source>
        <strain evidence="1 2">DSM 41480</strain>
    </source>
</reference>
<dbReference type="Gene3D" id="3.30.110.90">
    <property type="entry name" value="Amidohydrolase"/>
    <property type="match status" value="1"/>
</dbReference>
<dbReference type="Gene3D" id="1.20.58.520">
    <property type="entry name" value="Amidohydrolase"/>
    <property type="match status" value="1"/>
</dbReference>
<dbReference type="GeneID" id="91566988"/>
<comment type="caution">
    <text evidence="1">The sequence shown here is derived from an EMBL/GenBank/DDBJ whole genome shotgun (WGS) entry which is preliminary data.</text>
</comment>
<dbReference type="SUPFAM" id="SSF51556">
    <property type="entry name" value="Metallo-dependent hydrolases"/>
    <property type="match status" value="1"/>
</dbReference>
<dbReference type="PANTHER" id="PTHR43135:SF3">
    <property type="entry name" value="ALPHA-D-RIBOSE 1-METHYLPHOSPHONATE 5-TRIPHOSPHATE DIPHOSPHATASE"/>
    <property type="match status" value="1"/>
</dbReference>
<dbReference type="EMBL" id="JAGIOH010000001">
    <property type="protein sequence ID" value="MBP2400619.1"/>
    <property type="molecule type" value="Genomic_DNA"/>
</dbReference>